<proteinExistence type="predicted"/>
<dbReference type="InterPro" id="IPR025979">
    <property type="entry name" value="ChrR-like_cupin_dom"/>
</dbReference>
<protein>
    <submittedName>
        <fullName evidence="2">Cupin</fullName>
    </submittedName>
</protein>
<dbReference type="InterPro" id="IPR014710">
    <property type="entry name" value="RmlC-like_jellyroll"/>
</dbReference>
<dbReference type="InterPro" id="IPR011051">
    <property type="entry name" value="RmlC_Cupin_sf"/>
</dbReference>
<dbReference type="SUPFAM" id="SSF51182">
    <property type="entry name" value="RmlC-like cupins"/>
    <property type="match status" value="1"/>
</dbReference>
<evidence type="ECO:0000259" key="1">
    <source>
        <dbReference type="Pfam" id="PF12973"/>
    </source>
</evidence>
<dbReference type="AlphaFoldDB" id="A0A1Y2L6F7"/>
<feature type="domain" description="ChrR-like cupin" evidence="1">
    <location>
        <begin position="30"/>
        <end position="127"/>
    </location>
</feature>
<sequence length="174" mass="20187">MTKDSQDLAKMPYQLAMPAEAGRDIVVEHAIPKDDRIWVPQAENVWFRPLCLNASQGYWVNLLKVRKSGVLSRHRHPNPVHGMVLKGRWHYLEHDWVANEGGYVYEPPGETHTLVVPDDVEEMITMFQVNGVMYYVDPWGKHMGYEDVFTKIDMCRAHYDKIGLGADYVDQFIR</sequence>
<dbReference type="STRING" id="1293891.TMES_03330"/>
<dbReference type="OrthoDB" id="564955at2"/>
<reference evidence="2 3" key="1">
    <citation type="submission" date="2014-03" db="EMBL/GenBank/DDBJ databases">
        <title>The draft genome sequence of Thalassospira mesophila JCM 18969.</title>
        <authorList>
            <person name="Lai Q."/>
            <person name="Shao Z."/>
        </authorList>
    </citation>
    <scope>NUCLEOTIDE SEQUENCE [LARGE SCALE GENOMIC DNA]</scope>
    <source>
        <strain evidence="2 3">JCM 18969</strain>
    </source>
</reference>
<dbReference type="RefSeq" id="WP_085579341.1">
    <property type="nucleotide sequence ID" value="NZ_JFKA01000001.1"/>
</dbReference>
<dbReference type="EMBL" id="JFKA01000001">
    <property type="protein sequence ID" value="OSQ40738.1"/>
    <property type="molecule type" value="Genomic_DNA"/>
</dbReference>
<accession>A0A1Y2L6F7</accession>
<keyword evidence="3" id="KW-1185">Reference proteome</keyword>
<name>A0A1Y2L6F7_9PROT</name>
<dbReference type="Proteomes" id="UP000193391">
    <property type="component" value="Unassembled WGS sequence"/>
</dbReference>
<organism evidence="2 3">
    <name type="scientific">Thalassospira mesophila</name>
    <dbReference type="NCBI Taxonomy" id="1293891"/>
    <lineage>
        <taxon>Bacteria</taxon>
        <taxon>Pseudomonadati</taxon>
        <taxon>Pseudomonadota</taxon>
        <taxon>Alphaproteobacteria</taxon>
        <taxon>Rhodospirillales</taxon>
        <taxon>Thalassospiraceae</taxon>
        <taxon>Thalassospira</taxon>
    </lineage>
</organism>
<evidence type="ECO:0000313" key="2">
    <source>
        <dbReference type="EMBL" id="OSQ40738.1"/>
    </source>
</evidence>
<evidence type="ECO:0000313" key="3">
    <source>
        <dbReference type="Proteomes" id="UP000193391"/>
    </source>
</evidence>
<dbReference type="CDD" id="cd20302">
    <property type="entry name" value="cupin_DAD"/>
    <property type="match status" value="1"/>
</dbReference>
<dbReference type="Pfam" id="PF12973">
    <property type="entry name" value="Cupin_7"/>
    <property type="match status" value="1"/>
</dbReference>
<gene>
    <name evidence="2" type="ORF">TMES_03330</name>
</gene>
<dbReference type="Gene3D" id="2.60.120.10">
    <property type="entry name" value="Jelly Rolls"/>
    <property type="match status" value="1"/>
</dbReference>
<comment type="caution">
    <text evidence="2">The sequence shown here is derived from an EMBL/GenBank/DDBJ whole genome shotgun (WGS) entry which is preliminary data.</text>
</comment>